<sequence>MPHFNDSFRNFFDDFVDRTANPLAGRLRDAVLAASYPGLLDEPHDRELATLLKSPDLKAVGLPPLALAGLWLLAGDLDRSHAISQADSSAEGSFWHGIMHRREADYSNAKYWFRRVAAHPVLIELADHHPGVFSDPYRFIDDVEKACGGRATDPAVTQSWLQVQWTEWQLLMRHCLSVNAPNDQGSMGHDSTGQRSE</sequence>
<protein>
    <submittedName>
        <fullName evidence="1">Uncharacterized protein</fullName>
    </submittedName>
</protein>
<dbReference type="Proteomes" id="UP000316213">
    <property type="component" value="Unassembled WGS sequence"/>
</dbReference>
<evidence type="ECO:0000313" key="1">
    <source>
        <dbReference type="EMBL" id="TWT93659.1"/>
    </source>
</evidence>
<proteinExistence type="predicted"/>
<dbReference type="RefSeq" id="WP_197168091.1">
    <property type="nucleotide sequence ID" value="NZ_SJPM01000009.1"/>
</dbReference>
<name>A0A5C6A278_9BACT</name>
<keyword evidence="2" id="KW-1185">Reference proteome</keyword>
<gene>
    <name evidence="1" type="ORF">Pla100_41770</name>
</gene>
<accession>A0A5C6A278</accession>
<organism evidence="1 2">
    <name type="scientific">Neorhodopirellula pilleata</name>
    <dbReference type="NCBI Taxonomy" id="2714738"/>
    <lineage>
        <taxon>Bacteria</taxon>
        <taxon>Pseudomonadati</taxon>
        <taxon>Planctomycetota</taxon>
        <taxon>Planctomycetia</taxon>
        <taxon>Pirellulales</taxon>
        <taxon>Pirellulaceae</taxon>
        <taxon>Neorhodopirellula</taxon>
    </lineage>
</organism>
<reference evidence="1 2" key="1">
    <citation type="submission" date="2019-02" db="EMBL/GenBank/DDBJ databases">
        <title>Deep-cultivation of Planctomycetes and their phenomic and genomic characterization uncovers novel biology.</title>
        <authorList>
            <person name="Wiegand S."/>
            <person name="Jogler M."/>
            <person name="Boedeker C."/>
            <person name="Pinto D."/>
            <person name="Vollmers J."/>
            <person name="Rivas-Marin E."/>
            <person name="Kohn T."/>
            <person name="Peeters S.H."/>
            <person name="Heuer A."/>
            <person name="Rast P."/>
            <person name="Oberbeckmann S."/>
            <person name="Bunk B."/>
            <person name="Jeske O."/>
            <person name="Meyerdierks A."/>
            <person name="Storesund J.E."/>
            <person name="Kallscheuer N."/>
            <person name="Luecker S."/>
            <person name="Lage O.M."/>
            <person name="Pohl T."/>
            <person name="Merkel B.J."/>
            <person name="Hornburger P."/>
            <person name="Mueller R.-W."/>
            <person name="Bruemmer F."/>
            <person name="Labrenz M."/>
            <person name="Spormann A.M."/>
            <person name="Op Den Camp H."/>
            <person name="Overmann J."/>
            <person name="Amann R."/>
            <person name="Jetten M.S.M."/>
            <person name="Mascher T."/>
            <person name="Medema M.H."/>
            <person name="Devos D.P."/>
            <person name="Kaster A.-K."/>
            <person name="Ovreas L."/>
            <person name="Rohde M."/>
            <person name="Galperin M.Y."/>
            <person name="Jogler C."/>
        </authorList>
    </citation>
    <scope>NUCLEOTIDE SEQUENCE [LARGE SCALE GENOMIC DNA]</scope>
    <source>
        <strain evidence="1 2">Pla100</strain>
    </source>
</reference>
<dbReference type="EMBL" id="SJPM01000009">
    <property type="protein sequence ID" value="TWT93659.1"/>
    <property type="molecule type" value="Genomic_DNA"/>
</dbReference>
<evidence type="ECO:0000313" key="2">
    <source>
        <dbReference type="Proteomes" id="UP000316213"/>
    </source>
</evidence>
<dbReference type="AlphaFoldDB" id="A0A5C6A278"/>
<comment type="caution">
    <text evidence="1">The sequence shown here is derived from an EMBL/GenBank/DDBJ whole genome shotgun (WGS) entry which is preliminary data.</text>
</comment>